<evidence type="ECO:0000256" key="1">
    <source>
        <dbReference type="SAM" id="MobiDB-lite"/>
    </source>
</evidence>
<comment type="caution">
    <text evidence="2">The sequence shown here is derived from an EMBL/GenBank/DDBJ whole genome shotgun (WGS) entry which is preliminary data.</text>
</comment>
<accession>A0ABR8NNE1</accession>
<dbReference type="Gene3D" id="1.20.1270.210">
    <property type="match status" value="1"/>
</dbReference>
<dbReference type="InterPro" id="IPR006944">
    <property type="entry name" value="Phage/GTA_portal"/>
</dbReference>
<reference evidence="2 3" key="1">
    <citation type="submission" date="2020-09" db="EMBL/GenBank/DDBJ databases">
        <title>Isolation and identification of active actinomycetes.</title>
        <authorList>
            <person name="Li X."/>
        </authorList>
    </citation>
    <scope>NUCLEOTIDE SEQUENCE [LARGE SCALE GENOMIC DNA]</scope>
    <source>
        <strain evidence="2 3">NEAU-LLC</strain>
    </source>
</reference>
<feature type="region of interest" description="Disordered" evidence="1">
    <location>
        <begin position="379"/>
        <end position="399"/>
    </location>
</feature>
<name>A0ABR8NNE1_9MICO</name>
<sequence>MASRAVALRYAARRLRDQQIVNRISTTRTAGRWTRADILYGPQPPEVPVVTEQVAMGNPFFGRGVDLLCNAIAGTDWYARRFDPTLGIRAPLTDQPNIVADPSPLQTLWNYRFGAGEDLILYGNHFGLNGELDWRTGRPGWIVPLPADEVWIMTDPAQPGWYQWVIGGEAFDPDEIFHVSAGARSGEILGRGVLAQHADWLSGVEAAEKWSRDVFAAGALPPAVITVSNAANQAQLDLVKEKWRDIASTREPIILPSGTELKPVVGNAEQSQLVQARQWNAVAVANVVGVPVWKLGLEGPTMTYQNVETGDIDFVRDCVDRYGRPLTEAMSKWMLPAGTDVAWDYDSRMRADQKSVADVLVAYVGAGILTEDEARARIGRGPKEVAQPTTPPATEEDTTQHVEEAADAAAELNTIGVG</sequence>
<dbReference type="EMBL" id="JACXZS010000005">
    <property type="protein sequence ID" value="MBD3941957.1"/>
    <property type="molecule type" value="Genomic_DNA"/>
</dbReference>
<proteinExistence type="predicted"/>
<keyword evidence="3" id="KW-1185">Reference proteome</keyword>
<dbReference type="Proteomes" id="UP000598426">
    <property type="component" value="Unassembled WGS sequence"/>
</dbReference>
<dbReference type="RefSeq" id="WP_191171572.1">
    <property type="nucleotide sequence ID" value="NZ_JACXZS010000005.1"/>
</dbReference>
<protein>
    <submittedName>
        <fullName evidence="2">Phage portal protein</fullName>
    </submittedName>
</protein>
<evidence type="ECO:0000313" key="3">
    <source>
        <dbReference type="Proteomes" id="UP000598426"/>
    </source>
</evidence>
<evidence type="ECO:0000313" key="2">
    <source>
        <dbReference type="EMBL" id="MBD3941957.1"/>
    </source>
</evidence>
<dbReference type="Pfam" id="PF04860">
    <property type="entry name" value="Phage_portal"/>
    <property type="match status" value="1"/>
</dbReference>
<gene>
    <name evidence="2" type="ORF">IF188_09645</name>
</gene>
<organism evidence="2 3">
    <name type="scientific">Microbacterium helvum</name>
    <dbReference type="NCBI Taxonomy" id="2773713"/>
    <lineage>
        <taxon>Bacteria</taxon>
        <taxon>Bacillati</taxon>
        <taxon>Actinomycetota</taxon>
        <taxon>Actinomycetes</taxon>
        <taxon>Micrococcales</taxon>
        <taxon>Microbacteriaceae</taxon>
        <taxon>Microbacterium</taxon>
    </lineage>
</organism>